<dbReference type="NCBIfam" id="TIGR03413">
    <property type="entry name" value="GSH_gloB"/>
    <property type="match status" value="1"/>
</dbReference>
<dbReference type="InterPro" id="IPR035680">
    <property type="entry name" value="Clx_II_MBL"/>
</dbReference>
<dbReference type="Pfam" id="PF16123">
    <property type="entry name" value="HAGH_C"/>
    <property type="match status" value="1"/>
</dbReference>
<evidence type="ECO:0000256" key="5">
    <source>
        <dbReference type="ARBA" id="ARBA00022801"/>
    </source>
</evidence>
<dbReference type="SUPFAM" id="SSF56281">
    <property type="entry name" value="Metallo-hydrolase/oxidoreductase"/>
    <property type="match status" value="1"/>
</dbReference>
<feature type="binding site" evidence="7">
    <location>
        <position position="69"/>
    </location>
    <ligand>
        <name>Zn(2+)</name>
        <dbReference type="ChEBI" id="CHEBI:29105"/>
        <label>2</label>
    </ligand>
</feature>
<feature type="binding site" evidence="7">
    <location>
        <position position="142"/>
    </location>
    <ligand>
        <name>Zn(2+)</name>
        <dbReference type="ChEBI" id="CHEBI:29105"/>
        <label>1</label>
    </ligand>
</feature>
<keyword evidence="5 7" id="KW-0378">Hydrolase</keyword>
<comment type="function">
    <text evidence="7">Thiolesterase that catalyzes the hydrolysis of S-D-lactoyl-glutathione to form glutathione and D-lactic acid.</text>
</comment>
<dbReference type="GO" id="GO:0019243">
    <property type="term" value="P:methylglyoxal catabolic process to D-lactate via S-lactoyl-glutathione"/>
    <property type="evidence" value="ECO:0007669"/>
    <property type="project" value="UniProtKB-UniRule"/>
</dbReference>
<dbReference type="InterPro" id="IPR032282">
    <property type="entry name" value="HAGH_C"/>
</dbReference>
<sequence>MSASTGTDDKGFRIVTIPCLRDNYAFLIHDSTTNRTALIDAPEADPIETVLRARGWKLDAILLTHHHDDHIAAVPALLQNHKAQVYGAAADRHRLPPLDHALKGGDVFSLLGTPVEVIEVPGHTIGHIAFHLPELTAAFTGDSLMVMGCGRLFEGTAAQMYHSLTQLAALPPETLIHSGHEYTESNMRFALSILPDDPSLRARATKIAACRAEGSFTVPARLEKELATNPFLRAHEAQIARAIDMPDADPLRVFTRLRAMKDDF</sequence>
<evidence type="ECO:0000256" key="2">
    <source>
        <dbReference type="ARBA" id="ARBA00004963"/>
    </source>
</evidence>
<dbReference type="EMBL" id="CP002018">
    <property type="protein sequence ID" value="AEM40289.1"/>
    <property type="molecule type" value="Genomic_DNA"/>
</dbReference>
<feature type="domain" description="Metallo-beta-lactamase" evidence="8">
    <location>
        <begin position="22"/>
        <end position="180"/>
    </location>
</feature>
<feature type="binding site" evidence="7">
    <location>
        <position position="142"/>
    </location>
    <ligand>
        <name>Zn(2+)</name>
        <dbReference type="ChEBI" id="CHEBI:29105"/>
        <label>2</label>
    </ligand>
</feature>
<dbReference type="GO" id="GO:0046872">
    <property type="term" value="F:metal ion binding"/>
    <property type="evidence" value="ECO:0007669"/>
    <property type="project" value="UniProtKB-KW"/>
</dbReference>
<feature type="binding site" evidence="7">
    <location>
        <position position="70"/>
    </location>
    <ligand>
        <name>Zn(2+)</name>
        <dbReference type="ChEBI" id="CHEBI:29105"/>
        <label>2</label>
    </ligand>
</feature>
<dbReference type="HOGENOM" id="CLU_030571_4_1_5"/>
<dbReference type="SMART" id="SM00849">
    <property type="entry name" value="Lactamase_B"/>
    <property type="match status" value="1"/>
</dbReference>
<dbReference type="HAMAP" id="MF_01374">
    <property type="entry name" value="Glyoxalase_2"/>
    <property type="match status" value="1"/>
</dbReference>
<feature type="binding site" evidence="7">
    <location>
        <position position="180"/>
    </location>
    <ligand>
        <name>Zn(2+)</name>
        <dbReference type="ChEBI" id="CHEBI:29105"/>
        <label>2</label>
    </ligand>
</feature>
<organism evidence="9 10">
    <name type="scientific">Ketogulonicigenium vulgare (strain WSH-001)</name>
    <dbReference type="NCBI Taxonomy" id="759362"/>
    <lineage>
        <taxon>Bacteria</taxon>
        <taxon>Pseudomonadati</taxon>
        <taxon>Pseudomonadota</taxon>
        <taxon>Alphaproteobacteria</taxon>
        <taxon>Rhodobacterales</taxon>
        <taxon>Roseobacteraceae</taxon>
        <taxon>Ketogulonicigenium</taxon>
    </lineage>
</organism>
<reference evidence="9 10" key="1">
    <citation type="journal article" date="2011" name="J. Bacteriol.">
        <title>Complete genome sequence of the industrial strain Ketogulonicigenium vulgare WSH-001.</title>
        <authorList>
            <person name="Liu L."/>
            <person name="Li Y."/>
            <person name="Zhang J."/>
            <person name="Zhou Z."/>
            <person name="Liu J."/>
            <person name="Li X."/>
            <person name="Zhou J."/>
            <person name="Du G."/>
            <person name="Wang L."/>
            <person name="Chen J."/>
        </authorList>
    </citation>
    <scope>NUCLEOTIDE SEQUENCE [LARGE SCALE GENOMIC DNA]</scope>
    <source>
        <strain evidence="9 10">WSH-001</strain>
    </source>
</reference>
<evidence type="ECO:0000313" key="10">
    <source>
        <dbReference type="Proteomes" id="UP000000692"/>
    </source>
</evidence>
<dbReference type="OrthoDB" id="9802248at2"/>
<keyword evidence="4 7" id="KW-0479">Metal-binding</keyword>
<dbReference type="CDD" id="cd07723">
    <property type="entry name" value="hydroxyacylglutathione_hydrolase_MBL-fold"/>
    <property type="match status" value="1"/>
</dbReference>
<dbReference type="Pfam" id="PF00753">
    <property type="entry name" value="Lactamase_B"/>
    <property type="match status" value="1"/>
</dbReference>
<dbReference type="eggNOG" id="COG0491">
    <property type="taxonomic scope" value="Bacteria"/>
</dbReference>
<protein>
    <recommendedName>
        <fullName evidence="7">Hydroxyacylglutathione hydrolase</fullName>
        <ecNumber evidence="7">3.1.2.6</ecNumber>
    </recommendedName>
    <alternativeName>
        <fullName evidence="7">Glyoxalase II</fullName>
        <shortName evidence="7">Glx II</shortName>
    </alternativeName>
</protein>
<dbReference type="KEGG" id="kvl:KVU_0450"/>
<dbReference type="Gene3D" id="3.60.15.10">
    <property type="entry name" value="Ribonuclease Z/Hydroxyacylglutathione hydrolase-like"/>
    <property type="match status" value="1"/>
</dbReference>
<dbReference type="InterPro" id="IPR050110">
    <property type="entry name" value="Glyoxalase_II_hydrolase"/>
</dbReference>
<dbReference type="GO" id="GO:0004416">
    <property type="term" value="F:hydroxyacylglutathione hydrolase activity"/>
    <property type="evidence" value="ECO:0007669"/>
    <property type="project" value="UniProtKB-UniRule"/>
</dbReference>
<keyword evidence="6 7" id="KW-0862">Zinc</keyword>
<dbReference type="AlphaFoldDB" id="F9YAB6"/>
<dbReference type="RefSeq" id="WP_013383725.1">
    <property type="nucleotide sequence ID" value="NC_017384.1"/>
</dbReference>
<comment type="catalytic activity">
    <reaction evidence="1 7">
        <text>an S-(2-hydroxyacyl)glutathione + H2O = a 2-hydroxy carboxylate + glutathione + H(+)</text>
        <dbReference type="Rhea" id="RHEA:21864"/>
        <dbReference type="ChEBI" id="CHEBI:15377"/>
        <dbReference type="ChEBI" id="CHEBI:15378"/>
        <dbReference type="ChEBI" id="CHEBI:57925"/>
        <dbReference type="ChEBI" id="CHEBI:58896"/>
        <dbReference type="ChEBI" id="CHEBI:71261"/>
        <dbReference type="EC" id="3.1.2.6"/>
    </reaction>
</comment>
<feature type="binding site" evidence="7">
    <location>
        <position position="123"/>
    </location>
    <ligand>
        <name>Zn(2+)</name>
        <dbReference type="ChEBI" id="CHEBI:29105"/>
        <label>1</label>
    </ligand>
</feature>
<dbReference type="InterPro" id="IPR017782">
    <property type="entry name" value="Hydroxyacylglutathione_Hdrlase"/>
</dbReference>
<dbReference type="PIRSF" id="PIRSF005457">
    <property type="entry name" value="Glx"/>
    <property type="match status" value="1"/>
</dbReference>
<evidence type="ECO:0000259" key="8">
    <source>
        <dbReference type="SMART" id="SM00849"/>
    </source>
</evidence>
<evidence type="ECO:0000256" key="7">
    <source>
        <dbReference type="HAMAP-Rule" id="MF_01374"/>
    </source>
</evidence>
<evidence type="ECO:0000313" key="9">
    <source>
        <dbReference type="EMBL" id="AEM40289.1"/>
    </source>
</evidence>
<feature type="binding site" evidence="7">
    <location>
        <position position="65"/>
    </location>
    <ligand>
        <name>Zn(2+)</name>
        <dbReference type="ChEBI" id="CHEBI:29105"/>
        <label>1</label>
    </ligand>
</feature>
<comment type="subunit">
    <text evidence="7">Monomer.</text>
</comment>
<comment type="cofactor">
    <cofactor evidence="7">
        <name>Zn(2+)</name>
        <dbReference type="ChEBI" id="CHEBI:29105"/>
    </cofactor>
    <text evidence="7">Binds 2 Zn(2+) ions per subunit.</text>
</comment>
<accession>F9YAB6</accession>
<dbReference type="EC" id="3.1.2.6" evidence="7"/>
<comment type="pathway">
    <text evidence="2 7">Secondary metabolite metabolism; methylglyoxal degradation; (R)-lactate from methylglyoxal: step 2/2.</text>
</comment>
<keyword evidence="10" id="KW-1185">Reference proteome</keyword>
<dbReference type="InterPro" id="IPR001279">
    <property type="entry name" value="Metallo-B-lactamas"/>
</dbReference>
<name>F9YAB6_KETVW</name>
<feature type="binding site" evidence="7">
    <location>
        <position position="67"/>
    </location>
    <ligand>
        <name>Zn(2+)</name>
        <dbReference type="ChEBI" id="CHEBI:29105"/>
        <label>1</label>
    </ligand>
</feature>
<dbReference type="PANTHER" id="PTHR43705">
    <property type="entry name" value="HYDROXYACYLGLUTATHIONE HYDROLASE"/>
    <property type="match status" value="1"/>
</dbReference>
<evidence type="ECO:0000256" key="6">
    <source>
        <dbReference type="ARBA" id="ARBA00022833"/>
    </source>
</evidence>
<dbReference type="Proteomes" id="UP000000692">
    <property type="component" value="Chromosome"/>
</dbReference>
<evidence type="ECO:0000256" key="3">
    <source>
        <dbReference type="ARBA" id="ARBA00006759"/>
    </source>
</evidence>
<dbReference type="UniPathway" id="UPA00619">
    <property type="reaction ID" value="UER00676"/>
</dbReference>
<dbReference type="InterPro" id="IPR036866">
    <property type="entry name" value="RibonucZ/Hydroxyglut_hydro"/>
</dbReference>
<gene>
    <name evidence="7 9" type="primary">gloB</name>
    <name evidence="9" type="ordered locus">KVU_0450</name>
</gene>
<dbReference type="PANTHER" id="PTHR43705:SF1">
    <property type="entry name" value="HYDROXYACYLGLUTATHIONE HYDROLASE GLOB"/>
    <property type="match status" value="1"/>
</dbReference>
<dbReference type="PATRIC" id="fig|759362.5.peg.469"/>
<comment type="similarity">
    <text evidence="3 7">Belongs to the metallo-beta-lactamase superfamily. Glyoxalase II family.</text>
</comment>
<proteinExistence type="inferred from homology"/>
<evidence type="ECO:0000256" key="4">
    <source>
        <dbReference type="ARBA" id="ARBA00022723"/>
    </source>
</evidence>
<evidence type="ECO:0000256" key="1">
    <source>
        <dbReference type="ARBA" id="ARBA00001623"/>
    </source>
</evidence>